<organism evidence="1">
    <name type="scientific">Microvirga ossetica</name>
    <dbReference type="NCBI Taxonomy" id="1882682"/>
    <lineage>
        <taxon>Bacteria</taxon>
        <taxon>Pseudomonadati</taxon>
        <taxon>Pseudomonadota</taxon>
        <taxon>Alphaproteobacteria</taxon>
        <taxon>Hyphomicrobiales</taxon>
        <taxon>Methylobacteriaceae</taxon>
        <taxon>Microvirga</taxon>
    </lineage>
</organism>
<keyword evidence="1" id="KW-0614">Plasmid</keyword>
<reference evidence="1" key="1">
    <citation type="submission" date="2016-07" db="EMBL/GenBank/DDBJ databases">
        <title>Microvirga ossetica sp. nov. a new species of rhizobia isolated from root nodules of the legume species Vicia alpestris Steven originated from North Ossetia region in the Caucasus.</title>
        <authorList>
            <person name="Safronova V.I."/>
            <person name="Kuznetsova I.G."/>
            <person name="Sazanova A.L."/>
            <person name="Belimov A."/>
            <person name="Andronov E."/>
            <person name="Osledkin Y.S."/>
            <person name="Onishchuk O.P."/>
            <person name="Kurchak O.N."/>
            <person name="Shaposhnikov A.I."/>
            <person name="Willems A."/>
            <person name="Tikhonovich I.A."/>
        </authorList>
    </citation>
    <scope>NUCLEOTIDE SEQUENCE [LARGE SCALE GENOMIC DNA]</scope>
    <source>
        <strain evidence="1">V5/3M</strain>
        <plasmid evidence="1">unnamed1</plasmid>
    </source>
</reference>
<dbReference type="EMBL" id="CP016617">
    <property type="protein sequence ID" value="ANY82721.1"/>
    <property type="molecule type" value="Genomic_DNA"/>
</dbReference>
<dbReference type="AlphaFoldDB" id="A0A1B2ERX6"/>
<sequence>MWLGNMLKKTEDIPIILNRKPDTFERLIEQAQEPLPAHEFTLIETFTDLIEEGLARGWIYSASLQELIAAMDPRLAGLSIDALAQVFDFEEVQVWANSTRSMPMRSHGAVAVRNAAFLLIQLKAMGFWVDDAPLSSRMRPLLASKKVLVGREFYVFWQQELEAKREAFVLYNGPSPQNVTIQEVILPLGHTMRIISDGTRAIGIEVTPPRSAKSSPD</sequence>
<dbReference type="KEGG" id="moc:BB934_31180"/>
<gene>
    <name evidence="1" type="ORF">BB934_31180</name>
</gene>
<accession>A0A1B2ERX6</accession>
<geneLocation type="plasmid" evidence="1">
    <name>unnamed1</name>
</geneLocation>
<name>A0A1B2ERX6_9HYPH</name>
<proteinExistence type="predicted"/>
<evidence type="ECO:0000313" key="1">
    <source>
        <dbReference type="EMBL" id="ANY82721.1"/>
    </source>
</evidence>
<protein>
    <submittedName>
        <fullName evidence="1">Uncharacterized protein</fullName>
    </submittedName>
</protein>